<dbReference type="Proteomes" id="UP001274896">
    <property type="component" value="Unassembled WGS sequence"/>
</dbReference>
<name>A0AAE0QXD5_9TELE</name>
<accession>A0AAE0QXD5</accession>
<dbReference type="Pfam" id="PF03732">
    <property type="entry name" value="Retrotrans_gag"/>
    <property type="match status" value="1"/>
</dbReference>
<evidence type="ECO:0000256" key="5">
    <source>
        <dbReference type="ARBA" id="ARBA00022695"/>
    </source>
</evidence>
<dbReference type="InterPro" id="IPR012337">
    <property type="entry name" value="RNaseH-like_sf"/>
</dbReference>
<keyword evidence="10" id="KW-0511">Multifunctional enzyme</keyword>
<dbReference type="Pfam" id="PF17919">
    <property type="entry name" value="RT_RNaseH_2"/>
    <property type="match status" value="1"/>
</dbReference>
<evidence type="ECO:0000256" key="12">
    <source>
        <dbReference type="PROSITE-ProRule" id="PRU00047"/>
    </source>
</evidence>
<dbReference type="Gene3D" id="3.10.20.370">
    <property type="match status" value="1"/>
</dbReference>
<feature type="domain" description="CCHC-type" evidence="14">
    <location>
        <begin position="507"/>
        <end position="524"/>
    </location>
</feature>
<evidence type="ECO:0000256" key="3">
    <source>
        <dbReference type="ARBA" id="ARBA00022670"/>
    </source>
</evidence>
<evidence type="ECO:0000256" key="13">
    <source>
        <dbReference type="SAM" id="MobiDB-lite"/>
    </source>
</evidence>
<keyword evidence="5" id="KW-0548">Nucleotidyltransferase</keyword>
<keyword evidence="6" id="KW-0540">Nuclease</keyword>
<dbReference type="FunFam" id="3.30.70.270:FF:000020">
    <property type="entry name" value="Transposon Tf2-6 polyprotein-like Protein"/>
    <property type="match status" value="1"/>
</dbReference>
<dbReference type="InterPro" id="IPR005162">
    <property type="entry name" value="Retrotrans_gag_dom"/>
</dbReference>
<dbReference type="Pfam" id="PF17921">
    <property type="entry name" value="Integrase_H2C2"/>
    <property type="match status" value="1"/>
</dbReference>
<evidence type="ECO:0000256" key="10">
    <source>
        <dbReference type="ARBA" id="ARBA00023268"/>
    </source>
</evidence>
<keyword evidence="9" id="KW-0238">DNA-binding</keyword>
<dbReference type="Gene3D" id="3.30.70.270">
    <property type="match status" value="2"/>
</dbReference>
<evidence type="ECO:0000256" key="2">
    <source>
        <dbReference type="ARBA" id="ARBA00012180"/>
    </source>
</evidence>
<keyword evidence="3" id="KW-0645">Protease</keyword>
<evidence type="ECO:0000259" key="15">
    <source>
        <dbReference type="PROSITE" id="PS50878"/>
    </source>
</evidence>
<dbReference type="InterPro" id="IPR043128">
    <property type="entry name" value="Rev_trsase/Diguanyl_cyclase"/>
</dbReference>
<dbReference type="SUPFAM" id="SSF53098">
    <property type="entry name" value="Ribonuclease H-like"/>
    <property type="match status" value="1"/>
</dbReference>
<keyword evidence="8" id="KW-0378">Hydrolase</keyword>
<comment type="caution">
    <text evidence="16">The sequence shown here is derived from an EMBL/GenBank/DDBJ whole genome shotgun (WGS) entry which is preliminary data.</text>
</comment>
<dbReference type="CDD" id="cd01647">
    <property type="entry name" value="RT_LTR"/>
    <property type="match status" value="1"/>
</dbReference>
<dbReference type="GO" id="GO:0008168">
    <property type="term" value="F:methyltransferase activity"/>
    <property type="evidence" value="ECO:0007669"/>
    <property type="project" value="InterPro"/>
</dbReference>
<dbReference type="InterPro" id="IPR041588">
    <property type="entry name" value="Integrase_H2C2"/>
</dbReference>
<dbReference type="SUPFAM" id="SSF57756">
    <property type="entry name" value="Retrovirus zinc finger-like domains"/>
    <property type="match status" value="1"/>
</dbReference>
<dbReference type="InterPro" id="IPR043502">
    <property type="entry name" value="DNA/RNA_pol_sf"/>
</dbReference>
<dbReference type="EC" id="3.1.26.4" evidence="2"/>
<evidence type="ECO:0000256" key="6">
    <source>
        <dbReference type="ARBA" id="ARBA00022722"/>
    </source>
</evidence>
<evidence type="ECO:0000256" key="4">
    <source>
        <dbReference type="ARBA" id="ARBA00022679"/>
    </source>
</evidence>
<evidence type="ECO:0000259" key="14">
    <source>
        <dbReference type="PROSITE" id="PS50158"/>
    </source>
</evidence>
<dbReference type="Pfam" id="PF00078">
    <property type="entry name" value="RVT_1"/>
    <property type="match status" value="1"/>
</dbReference>
<keyword evidence="8" id="KW-0255">Endonuclease</keyword>
<evidence type="ECO:0000313" key="17">
    <source>
        <dbReference type="Proteomes" id="UP001274896"/>
    </source>
</evidence>
<dbReference type="InterPro" id="IPR036397">
    <property type="entry name" value="RNaseH_sf"/>
</dbReference>
<evidence type="ECO:0000256" key="7">
    <source>
        <dbReference type="ARBA" id="ARBA00022750"/>
    </source>
</evidence>
<evidence type="ECO:0000256" key="9">
    <source>
        <dbReference type="ARBA" id="ARBA00023125"/>
    </source>
</evidence>
<evidence type="ECO:0000313" key="16">
    <source>
        <dbReference type="EMBL" id="KAK3535520.1"/>
    </source>
</evidence>
<dbReference type="Pfam" id="PF09004">
    <property type="entry name" value="ALKBH8_N"/>
    <property type="match status" value="1"/>
</dbReference>
<dbReference type="PANTHER" id="PTHR37984">
    <property type="entry name" value="PROTEIN CBG26694"/>
    <property type="match status" value="1"/>
</dbReference>
<dbReference type="GO" id="GO:0004523">
    <property type="term" value="F:RNA-DNA hybrid ribonuclease activity"/>
    <property type="evidence" value="ECO:0007669"/>
    <property type="project" value="UniProtKB-EC"/>
</dbReference>
<dbReference type="InterPro" id="IPR001878">
    <property type="entry name" value="Znf_CCHC"/>
</dbReference>
<dbReference type="CDD" id="cd09274">
    <property type="entry name" value="RNase_HI_RT_Ty3"/>
    <property type="match status" value="1"/>
</dbReference>
<feature type="domain" description="Reverse transcriptase" evidence="15">
    <location>
        <begin position="749"/>
        <end position="928"/>
    </location>
</feature>
<protein>
    <recommendedName>
        <fullName evidence="11">Gypsy retrotransposon integrase-like protein 1</fullName>
        <ecNumber evidence="2">3.1.26.4</ecNumber>
    </recommendedName>
</protein>
<keyword evidence="7" id="KW-0064">Aspartyl protease</keyword>
<gene>
    <name evidence="16" type="ORF">QTP70_016934</name>
</gene>
<dbReference type="GO" id="GO:0003676">
    <property type="term" value="F:nucleic acid binding"/>
    <property type="evidence" value="ECO:0007669"/>
    <property type="project" value="InterPro"/>
</dbReference>
<dbReference type="SMART" id="SM00343">
    <property type="entry name" value="ZnF_C2HC"/>
    <property type="match status" value="1"/>
</dbReference>
<dbReference type="SUPFAM" id="SSF50630">
    <property type="entry name" value="Acid proteases"/>
    <property type="match status" value="1"/>
</dbReference>
<dbReference type="InterPro" id="IPR021109">
    <property type="entry name" value="Peptidase_aspartic_dom_sf"/>
</dbReference>
<keyword evidence="12" id="KW-0862">Zinc</keyword>
<dbReference type="Gene3D" id="3.30.420.10">
    <property type="entry name" value="Ribonuclease H-like superfamily/Ribonuclease H"/>
    <property type="match status" value="1"/>
</dbReference>
<dbReference type="GO" id="GO:0016706">
    <property type="term" value="F:2-oxoglutarate-dependent dioxygenase activity"/>
    <property type="evidence" value="ECO:0007669"/>
    <property type="project" value="InterPro"/>
</dbReference>
<dbReference type="SUPFAM" id="SSF56672">
    <property type="entry name" value="DNA/RNA polymerases"/>
    <property type="match status" value="1"/>
</dbReference>
<evidence type="ECO:0000256" key="11">
    <source>
        <dbReference type="ARBA" id="ARBA00039658"/>
    </source>
</evidence>
<dbReference type="Pfam" id="PF00098">
    <property type="entry name" value="zf-CCHC"/>
    <property type="match status" value="1"/>
</dbReference>
<dbReference type="PANTHER" id="PTHR37984:SF5">
    <property type="entry name" value="PROTEIN NYNRIN-LIKE"/>
    <property type="match status" value="1"/>
</dbReference>
<comment type="similarity">
    <text evidence="1">Belongs to the beta type-B retroviral polymerase family. HERV class-II K(HML-2) pol subfamily.</text>
</comment>
<dbReference type="PROSITE" id="PS50158">
    <property type="entry name" value="ZF_CCHC"/>
    <property type="match status" value="1"/>
</dbReference>
<keyword evidence="12" id="KW-0479">Metal-binding</keyword>
<dbReference type="EMBL" id="JAUCMX010000009">
    <property type="protein sequence ID" value="KAK3535520.1"/>
    <property type="molecule type" value="Genomic_DNA"/>
</dbReference>
<dbReference type="GO" id="GO:0003964">
    <property type="term" value="F:RNA-directed DNA polymerase activity"/>
    <property type="evidence" value="ECO:0007669"/>
    <property type="project" value="UniProtKB-KW"/>
</dbReference>
<dbReference type="FunFam" id="1.10.340.70:FF:000001">
    <property type="entry name" value="Retrovirus-related Pol polyprotein from transposon gypsy-like Protein"/>
    <property type="match status" value="1"/>
</dbReference>
<dbReference type="InterPro" id="IPR036875">
    <property type="entry name" value="Znf_CCHC_sf"/>
</dbReference>
<dbReference type="GO" id="GO:0008270">
    <property type="term" value="F:zinc ion binding"/>
    <property type="evidence" value="ECO:0007669"/>
    <property type="project" value="UniProtKB-KW"/>
</dbReference>
<organism evidence="16 17">
    <name type="scientific">Hemibagrus guttatus</name>
    <dbReference type="NCBI Taxonomy" id="175788"/>
    <lineage>
        <taxon>Eukaryota</taxon>
        <taxon>Metazoa</taxon>
        <taxon>Chordata</taxon>
        <taxon>Craniata</taxon>
        <taxon>Vertebrata</taxon>
        <taxon>Euteleostomi</taxon>
        <taxon>Actinopterygii</taxon>
        <taxon>Neopterygii</taxon>
        <taxon>Teleostei</taxon>
        <taxon>Ostariophysi</taxon>
        <taxon>Siluriformes</taxon>
        <taxon>Bagridae</taxon>
        <taxon>Hemibagrus</taxon>
    </lineage>
</organism>
<dbReference type="Gene3D" id="4.10.60.10">
    <property type="entry name" value="Zinc finger, CCHC-type"/>
    <property type="match status" value="1"/>
</dbReference>
<dbReference type="InterPro" id="IPR050951">
    <property type="entry name" value="Retrovirus_Pol_polyprotein"/>
</dbReference>
<dbReference type="InterPro" id="IPR000477">
    <property type="entry name" value="RT_dom"/>
</dbReference>
<sequence>MHSSNHIIKFTNDTTVVGLISKNVESAYREEVQRLTAWCKANNLSLNVEKTKEMVVDFRRAQSDHSPLDINGFNVEIVKSTKFLGVHLAEDLTWSRNTCSISKKGQQRLYFLRRLRKAHLPTLILTTFYRGTIESILSSCITAWFGNCTVSDRKTLQRTVRTAEKIIGVSLPSITDIYSTCCIHKANSIVDDPPHPSHTLFTLLPSERQRSSTKERKLQAAVPHMDPASSGAGGAPSQNISPSTDPAELREIIVHQDSLIRAFQAQLEALTVQLRSATAATPREMPIAHGESPRLALPDKFDGSADRCRGFLRQCGVFFSHQPGMYREEGTKCAFLLSLLTGKALEWASAVWDADPLIRSSYSHFEEAIREVFEHPAGGKDISVQLMEIRQGSDSAADYAIWFWTLAAQYEWNDAALWAVFHTGLNPVLQTELACHVEATSLSQFVATAIRLDNLRRQRRTGASEMASTRPRIRLDCPVRGKRDPEPMQLGRSRLAEEERCPRGPPRRCYNCGSTGHLSPRCPERASYTQVGDRSLLLSLSIPVSLLFSDRCVHVSALIDSGAAVNLIERALVEELGISTSPCVPSLRITAIDSQLIGEGYLRHQTELLGFQVGLFHHERLTFYVISSPAVILGFPWLRRHDPQISWRTGELTRWSPACLKNCLRNPVSRSCGTCSVEEVNTGAHVRLPQPYADFERVFSEERASRLPEHQVWDCAINLLPNTSLPKGRIYPLSLPESKAMEDYIEGALAAGHIRPSTSPAAAGFFFIEKKDGGLRPCINYRGLNAITVRYPYPLPLVPAALEQLCGAWVFTKLDLRSAYNLVRIQEGDERKTAFHMTHGHYEYCVMPFGLTNTPAVFQALINEVFRDLLGRGVIAYIDDILVYSTSMEDHVRQVREVLARLQRHHLFVKLEKCDFHRTTVAFLGYVISPRGVEMDTNKVRAVSEWPAPATIKELQWFLGFANFYRRFITSYSSVAAPLTSLLRGKPKKLNWTDQARAAFQRLNDCFTTAPILCHPDPDRPFVVEVDTSSSGLGAVLSQRHGDPGKVHPCAFYSRKHTTAEIKYDVGNRELLAIKAALEEWRHWLEGARHPFQVLTDHRNLEYLRGAKRLNPRQARWALFFTRFQFTVSYRPGSKNGKVDALSQQSEGAGDLRQPEFILPATALLAPVLGEIRRTHSEEPPPADCPPRRLFVPLQFRPQVMRWVHKAPSSGHPGTRRSAQLVSRRFWWPSLGFDVEDFVRQCATCAQAWTSRQRPEGLLEPLPVPRRPWSHLSVDFLTDLPDSGGFMAIMVVVDRFSKGCKLVPLKGLPTALQTAPRGHCVGLGPAVHLSGVESAVHATGHWGELEFESPSPI</sequence>
<dbReference type="PROSITE" id="PS50878">
    <property type="entry name" value="RT_POL"/>
    <property type="match status" value="1"/>
</dbReference>
<dbReference type="CDD" id="cd00303">
    <property type="entry name" value="retropepsin_like"/>
    <property type="match status" value="1"/>
</dbReference>
<evidence type="ECO:0000256" key="8">
    <source>
        <dbReference type="ARBA" id="ARBA00022759"/>
    </source>
</evidence>
<dbReference type="Gene3D" id="3.10.10.10">
    <property type="entry name" value="HIV Type 1 Reverse Transcriptase, subunit A, domain 1"/>
    <property type="match status" value="1"/>
</dbReference>
<proteinExistence type="inferred from homology"/>
<evidence type="ECO:0000256" key="1">
    <source>
        <dbReference type="ARBA" id="ARBA00010879"/>
    </source>
</evidence>
<keyword evidence="12" id="KW-0863">Zinc-finger</keyword>
<keyword evidence="4" id="KW-0808">Transferase</keyword>
<dbReference type="InterPro" id="IPR015095">
    <property type="entry name" value="AlkB_hom8_N"/>
</dbReference>
<keyword evidence="17" id="KW-1185">Reference proteome</keyword>
<feature type="compositionally biased region" description="Basic and acidic residues" evidence="13">
    <location>
        <begin position="207"/>
        <end position="218"/>
    </location>
</feature>
<feature type="region of interest" description="Disordered" evidence="13">
    <location>
        <begin position="205"/>
        <end position="244"/>
    </location>
</feature>
<dbReference type="Gene3D" id="1.10.340.70">
    <property type="match status" value="1"/>
</dbReference>
<dbReference type="InterPro" id="IPR041577">
    <property type="entry name" value="RT_RNaseH_2"/>
</dbReference>
<reference evidence="16" key="1">
    <citation type="submission" date="2023-06" db="EMBL/GenBank/DDBJ databases">
        <title>Male Hemibagrus guttatus genome.</title>
        <authorList>
            <person name="Bian C."/>
        </authorList>
    </citation>
    <scope>NUCLEOTIDE SEQUENCE</scope>
    <source>
        <strain evidence="16">Male_cb2023</strain>
        <tissue evidence="16">Muscle</tissue>
    </source>
</reference>
<dbReference type="Gene3D" id="2.40.70.10">
    <property type="entry name" value="Acid Proteases"/>
    <property type="match status" value="1"/>
</dbReference>